<evidence type="ECO:0000313" key="3">
    <source>
        <dbReference type="Proteomes" id="UP000183894"/>
    </source>
</evidence>
<proteinExistence type="predicted"/>
<dbReference type="Pfam" id="PF01575">
    <property type="entry name" value="MaoC_dehydratas"/>
    <property type="match status" value="1"/>
</dbReference>
<dbReference type="OrthoDB" id="51509at2157"/>
<dbReference type="RefSeq" id="WP_074796505.1">
    <property type="nucleotide sequence ID" value="NZ_FOAD01000013.1"/>
</dbReference>
<organism evidence="2 3">
    <name type="scientific">Haloferax larsenii</name>
    <dbReference type="NCBI Taxonomy" id="302484"/>
    <lineage>
        <taxon>Archaea</taxon>
        <taxon>Methanobacteriati</taxon>
        <taxon>Methanobacteriota</taxon>
        <taxon>Stenosarchaea group</taxon>
        <taxon>Halobacteria</taxon>
        <taxon>Halobacteriales</taxon>
        <taxon>Haloferacaceae</taxon>
        <taxon>Haloferax</taxon>
    </lineage>
</organism>
<name>A0A1H7UKM4_HALLR</name>
<protein>
    <submittedName>
        <fullName evidence="2">Acyl dehydratase</fullName>
    </submittedName>
</protein>
<sequence length="201" mass="21939">MQQLTKSWLRASDHLANSVLEANRATLAALGFSNGSQSETRQTKPNVESVAYDEQDWTDTRTVETPEDIQPGDFVTFSKTISEEDVHSFARASGDTNRLHLDDSFASETRFKGRIAHGTLVSGLISAALARLPGVVVYLSQDTRFLSPVEIGERLTAEVEVVEVLDTDRFRLSTTVTNEDEEAVIDGEAVVLVDPAPDGGE</sequence>
<dbReference type="PANTHER" id="PTHR43437">
    <property type="entry name" value="HYDROXYACYL-THIOESTER DEHYDRATASE TYPE 2, MITOCHONDRIAL-RELATED"/>
    <property type="match status" value="1"/>
</dbReference>
<reference evidence="2 3" key="1">
    <citation type="submission" date="2016-10" db="EMBL/GenBank/DDBJ databases">
        <authorList>
            <person name="de Groot N.N."/>
        </authorList>
    </citation>
    <scope>NUCLEOTIDE SEQUENCE [LARGE SCALE GENOMIC DNA]</scope>
    <source>
        <strain evidence="2 3">CDM_5</strain>
    </source>
</reference>
<dbReference type="Proteomes" id="UP000183894">
    <property type="component" value="Unassembled WGS sequence"/>
</dbReference>
<dbReference type="EMBL" id="FOAD01000013">
    <property type="protein sequence ID" value="SEL97294.1"/>
    <property type="molecule type" value="Genomic_DNA"/>
</dbReference>
<dbReference type="InterPro" id="IPR029069">
    <property type="entry name" value="HotDog_dom_sf"/>
</dbReference>
<dbReference type="GO" id="GO:0019171">
    <property type="term" value="F:(3R)-hydroxyacyl-[acyl-carrier-protein] dehydratase activity"/>
    <property type="evidence" value="ECO:0007669"/>
    <property type="project" value="TreeGrafter"/>
</dbReference>
<gene>
    <name evidence="2" type="ORF">SAMN04488691_11326</name>
</gene>
<evidence type="ECO:0000313" key="2">
    <source>
        <dbReference type="EMBL" id="SEL97294.1"/>
    </source>
</evidence>
<dbReference type="CDD" id="cd03449">
    <property type="entry name" value="R_hydratase"/>
    <property type="match status" value="1"/>
</dbReference>
<dbReference type="AlphaFoldDB" id="A0A1H7UKM4"/>
<feature type="domain" description="MaoC-like" evidence="1">
    <location>
        <begin position="78"/>
        <end position="179"/>
    </location>
</feature>
<dbReference type="PANTHER" id="PTHR43437:SF3">
    <property type="entry name" value="HYDROXYACYL-THIOESTER DEHYDRATASE TYPE 2, MITOCHONDRIAL"/>
    <property type="match status" value="1"/>
</dbReference>
<dbReference type="SUPFAM" id="SSF54637">
    <property type="entry name" value="Thioesterase/thiol ester dehydrase-isomerase"/>
    <property type="match status" value="1"/>
</dbReference>
<dbReference type="InterPro" id="IPR002539">
    <property type="entry name" value="MaoC-like_dom"/>
</dbReference>
<dbReference type="Gene3D" id="3.10.129.10">
    <property type="entry name" value="Hotdog Thioesterase"/>
    <property type="match status" value="1"/>
</dbReference>
<evidence type="ECO:0000259" key="1">
    <source>
        <dbReference type="Pfam" id="PF01575"/>
    </source>
</evidence>
<dbReference type="GO" id="GO:0006633">
    <property type="term" value="P:fatty acid biosynthetic process"/>
    <property type="evidence" value="ECO:0007669"/>
    <property type="project" value="TreeGrafter"/>
</dbReference>
<accession>A0A1H7UKM4</accession>
<dbReference type="InterPro" id="IPR050965">
    <property type="entry name" value="UPF0336/Enoyl-CoA_hydratase"/>
</dbReference>